<sequence>MQGYKLEFKRNCDCETLHPVQKLVQFGRVDGKDVMATLTDPSAGGELSTDDTPRSKLERVAAQIQPPRRGQDPWAPIDGVTTRRCQEWTTEFVQRLEDQGLIGPGALEKVQGERDPPTHGIFGYGGGTRIPEERVVYGLEST</sequence>
<evidence type="ECO:0000313" key="2">
    <source>
        <dbReference type="Proteomes" id="UP001187682"/>
    </source>
</evidence>
<dbReference type="EMBL" id="ONZQ02000004">
    <property type="protein sequence ID" value="SPO01170.1"/>
    <property type="molecule type" value="Genomic_DNA"/>
</dbReference>
<dbReference type="InterPro" id="IPR046670">
    <property type="entry name" value="DUF6540"/>
</dbReference>
<dbReference type="AlphaFoldDB" id="A0AAE8SU11"/>
<organism evidence="1 2">
    <name type="scientific">Cephalotrichum gorgonifer</name>
    <dbReference type="NCBI Taxonomy" id="2041049"/>
    <lineage>
        <taxon>Eukaryota</taxon>
        <taxon>Fungi</taxon>
        <taxon>Dikarya</taxon>
        <taxon>Ascomycota</taxon>
        <taxon>Pezizomycotina</taxon>
        <taxon>Sordariomycetes</taxon>
        <taxon>Hypocreomycetidae</taxon>
        <taxon>Microascales</taxon>
        <taxon>Microascaceae</taxon>
        <taxon>Cephalotrichum</taxon>
    </lineage>
</organism>
<dbReference type="Proteomes" id="UP001187682">
    <property type="component" value="Unassembled WGS sequence"/>
</dbReference>
<reference evidence="1" key="1">
    <citation type="submission" date="2018-03" db="EMBL/GenBank/DDBJ databases">
        <authorList>
            <person name="Guldener U."/>
        </authorList>
    </citation>
    <scope>NUCLEOTIDE SEQUENCE</scope>
</reference>
<evidence type="ECO:0000313" key="1">
    <source>
        <dbReference type="EMBL" id="SPO01170.1"/>
    </source>
</evidence>
<comment type="caution">
    <text evidence="1">The sequence shown here is derived from an EMBL/GenBank/DDBJ whole genome shotgun (WGS) entry which is preliminary data.</text>
</comment>
<accession>A0AAE8SU11</accession>
<protein>
    <submittedName>
        <fullName evidence="1">Uncharacterized protein</fullName>
    </submittedName>
</protein>
<keyword evidence="2" id="KW-1185">Reference proteome</keyword>
<gene>
    <name evidence="1" type="ORF">DNG_03917</name>
</gene>
<name>A0AAE8SU11_9PEZI</name>
<proteinExistence type="predicted"/>
<dbReference type="Pfam" id="PF20174">
    <property type="entry name" value="DUF6540"/>
    <property type="match status" value="1"/>
</dbReference>